<accession>A0ACD5AIU8</accession>
<protein>
    <submittedName>
        <fullName evidence="1">MsnO8 family LLM class oxidoreductase</fullName>
        <ecNumber evidence="1">1.-.-.-</ecNumber>
    </submittedName>
</protein>
<sequence>MNDFGPLRLSVLDQSPIGEGRTPDDALHTTLELARLADSLGYHRYWLAEHHNSRSFAGTSPEVLAGPVLQHTSRVRVGTGGILLPRYHPDTVAEKMNLLRRLSPGRVDVGIARGGGPADDFDQKLLRLRQHLMDEGPADPPVPSTPAEPENGLWLLGAGGSTAPLAGRLGAGYAFGHFFSPRNGPASLAAYRRHLPDGRQPSPLLAVRVIAAEDPEKAAALAQAMLLWRARKDLGHDGPVPGLHTLAQHTWTSEERTQAALHRSAVLHGTPDQLHHRLTALAHAHQVSEIMINTVTAAPEHRMTSYKLLADAVLAPLAQVTVT</sequence>
<evidence type="ECO:0000313" key="2">
    <source>
        <dbReference type="Proteomes" id="UP001432251"/>
    </source>
</evidence>
<keyword evidence="1" id="KW-0560">Oxidoreductase</keyword>
<dbReference type="EC" id="1.-.-.-" evidence="1"/>
<name>A0ACD5AIU8_9ACTN</name>
<dbReference type="Proteomes" id="UP001432251">
    <property type="component" value="Chromosome"/>
</dbReference>
<dbReference type="EMBL" id="CP146022">
    <property type="protein sequence ID" value="WWQ67167.1"/>
    <property type="molecule type" value="Genomic_DNA"/>
</dbReference>
<proteinExistence type="predicted"/>
<gene>
    <name evidence="1" type="ORF">V2W30_30140</name>
</gene>
<organism evidence="1 2">
    <name type="scientific">Streptomyces citrinus</name>
    <dbReference type="NCBI Taxonomy" id="3118173"/>
    <lineage>
        <taxon>Bacteria</taxon>
        <taxon>Bacillati</taxon>
        <taxon>Actinomycetota</taxon>
        <taxon>Actinomycetes</taxon>
        <taxon>Kitasatosporales</taxon>
        <taxon>Streptomycetaceae</taxon>
        <taxon>Streptomyces</taxon>
    </lineage>
</organism>
<evidence type="ECO:0000313" key="1">
    <source>
        <dbReference type="EMBL" id="WWQ67167.1"/>
    </source>
</evidence>
<reference evidence="1" key="1">
    <citation type="journal article" date="2025" name="Int. J. Syst. Evol. Microbiol.">
        <title>Streptomyces citrinus sp. nov., with yellow diffusible pigment.</title>
        <authorList>
            <person name="He Y."/>
            <person name="Yang E."/>
            <person name="Xu J."/>
            <person name="Sun Y."/>
            <person name="Sun L."/>
        </authorList>
    </citation>
    <scope>NUCLEOTIDE SEQUENCE</scope>
    <source>
        <strain evidence="1">Q6</strain>
    </source>
</reference>
<keyword evidence="2" id="KW-1185">Reference proteome</keyword>